<comment type="caution">
    <text evidence="3">The sequence shown here is derived from an EMBL/GenBank/DDBJ whole genome shotgun (WGS) entry which is preliminary data.</text>
</comment>
<dbReference type="GO" id="GO:0010181">
    <property type="term" value="F:FMN binding"/>
    <property type="evidence" value="ECO:0007669"/>
    <property type="project" value="TreeGrafter"/>
</dbReference>
<reference evidence="3 4" key="1">
    <citation type="submission" date="2019-12" db="EMBL/GenBank/DDBJ databases">
        <title>Nesterenkonia muleiensis sp. nov., a novel actinobacterium isolated from sap of Populus euphratica.</title>
        <authorList>
            <person name="Wang R."/>
        </authorList>
    </citation>
    <scope>NUCLEOTIDE SEQUENCE [LARGE SCALE GENOMIC DNA]</scope>
    <source>
        <strain evidence="3 4">F10</strain>
    </source>
</reference>
<keyword evidence="4" id="KW-1185">Reference proteome</keyword>
<evidence type="ECO:0000313" key="4">
    <source>
        <dbReference type="Proteomes" id="UP000460157"/>
    </source>
</evidence>
<organism evidence="3 4">
    <name type="scientific">Nesterenkonia alkaliphila</name>
    <dbReference type="NCBI Taxonomy" id="1463631"/>
    <lineage>
        <taxon>Bacteria</taxon>
        <taxon>Bacillati</taxon>
        <taxon>Actinomycetota</taxon>
        <taxon>Actinomycetes</taxon>
        <taxon>Micrococcales</taxon>
        <taxon>Micrococcaceae</taxon>
        <taxon>Nesterenkonia</taxon>
    </lineage>
</organism>
<dbReference type="Proteomes" id="UP000460157">
    <property type="component" value="Unassembled WGS sequence"/>
</dbReference>
<dbReference type="InterPro" id="IPR029039">
    <property type="entry name" value="Flavoprotein-like_sf"/>
</dbReference>
<dbReference type="PANTHER" id="PTHR30543:SF21">
    <property type="entry name" value="NAD(P)H-DEPENDENT FMN REDUCTASE LOT6"/>
    <property type="match status" value="1"/>
</dbReference>
<accession>A0A7K1UKP2</accession>
<dbReference type="AlphaFoldDB" id="A0A7K1UKP2"/>
<dbReference type="RefSeq" id="WP_157324601.1">
    <property type="nucleotide sequence ID" value="NZ_BMFX01000021.1"/>
</dbReference>
<evidence type="ECO:0000313" key="3">
    <source>
        <dbReference type="EMBL" id="MVT27040.1"/>
    </source>
</evidence>
<protein>
    <submittedName>
        <fullName evidence="3">NADPH-dependent FMN reductase</fullName>
    </submittedName>
</protein>
<feature type="domain" description="NADPH-dependent FMN reductase-like" evidence="2">
    <location>
        <begin position="25"/>
        <end position="156"/>
    </location>
</feature>
<dbReference type="InterPro" id="IPR005025">
    <property type="entry name" value="FMN_Rdtase-like_dom"/>
</dbReference>
<dbReference type="GO" id="GO:0016491">
    <property type="term" value="F:oxidoreductase activity"/>
    <property type="evidence" value="ECO:0007669"/>
    <property type="project" value="InterPro"/>
</dbReference>
<evidence type="ECO:0000256" key="1">
    <source>
        <dbReference type="SAM" id="MobiDB-lite"/>
    </source>
</evidence>
<name>A0A7K1UKP2_9MICC</name>
<sequence length="208" mass="22947">MTTQTRTPSPSPQSTRTQVDSAARRIAVISSSLRDDRMSPPVADWALAALEARGGVEPDLIDLTSITLPDDRLLYPGGSPRTDTTDRLADAEAFVFVTPEYNHSFPASLKRFIDWHLSEWSFKPAAIIAYGARGGYACVEHLKGVLNELDMVTVARSIGLQAPWEHLNAQGVYSPGEGARGALENCLAELHWWTELLSWARANRPFRT</sequence>
<dbReference type="SUPFAM" id="SSF52218">
    <property type="entry name" value="Flavoproteins"/>
    <property type="match status" value="1"/>
</dbReference>
<feature type="region of interest" description="Disordered" evidence="1">
    <location>
        <begin position="1"/>
        <end position="21"/>
    </location>
</feature>
<dbReference type="Pfam" id="PF03358">
    <property type="entry name" value="FMN_red"/>
    <property type="match status" value="1"/>
</dbReference>
<dbReference type="GO" id="GO:0005829">
    <property type="term" value="C:cytosol"/>
    <property type="evidence" value="ECO:0007669"/>
    <property type="project" value="TreeGrafter"/>
</dbReference>
<dbReference type="Gene3D" id="3.40.50.360">
    <property type="match status" value="1"/>
</dbReference>
<dbReference type="InterPro" id="IPR050712">
    <property type="entry name" value="NAD(P)H-dep_reductase"/>
</dbReference>
<proteinExistence type="predicted"/>
<dbReference type="OrthoDB" id="9812295at2"/>
<evidence type="ECO:0000259" key="2">
    <source>
        <dbReference type="Pfam" id="PF03358"/>
    </source>
</evidence>
<gene>
    <name evidence="3" type="ORF">GNZ21_11850</name>
</gene>
<dbReference type="EMBL" id="WRPM01000085">
    <property type="protein sequence ID" value="MVT27040.1"/>
    <property type="molecule type" value="Genomic_DNA"/>
</dbReference>
<dbReference type="PANTHER" id="PTHR30543">
    <property type="entry name" value="CHROMATE REDUCTASE"/>
    <property type="match status" value="1"/>
</dbReference>
<feature type="compositionally biased region" description="Low complexity" evidence="1">
    <location>
        <begin position="1"/>
        <end position="18"/>
    </location>
</feature>